<proteinExistence type="predicted"/>
<evidence type="ECO:0000313" key="1">
    <source>
        <dbReference type="EMBL" id="QNO54600.1"/>
    </source>
</evidence>
<dbReference type="EMBL" id="MT631587">
    <property type="protein sequence ID" value="QNO54600.1"/>
    <property type="molecule type" value="Genomic_DNA"/>
</dbReference>
<accession>A0A7G9Z2W6</accession>
<gene>
    <name evidence="1" type="ORF">MGEBMHLL_00009</name>
</gene>
<sequence length="74" mass="8040">MSCRRQIYINAMNRIIIAEAESEVTAAVMEAAVNAVAKGADLTDKLSWVTSHVVKNALRGVKGAVKERLAKNEK</sequence>
<reference evidence="1" key="1">
    <citation type="submission" date="2020-06" db="EMBL/GenBank/DDBJ databases">
        <title>Unique genomic features of the anaerobic methanotrophic archaea.</title>
        <authorList>
            <person name="Chadwick G.L."/>
            <person name="Skennerton C.T."/>
            <person name="Laso-Perez R."/>
            <person name="Leu A.O."/>
            <person name="Speth D.R."/>
            <person name="Yu H."/>
            <person name="Morgan-Lang C."/>
            <person name="Hatzenpichler R."/>
            <person name="Goudeau D."/>
            <person name="Malmstrom R."/>
            <person name="Brazelton W.J."/>
            <person name="Woyke T."/>
            <person name="Hallam S.J."/>
            <person name="Tyson G.W."/>
            <person name="Wegener G."/>
            <person name="Boetius A."/>
            <person name="Orphan V."/>
        </authorList>
    </citation>
    <scope>NUCLEOTIDE SEQUENCE</scope>
</reference>
<protein>
    <submittedName>
        <fullName evidence="1">Uncharacterized protein</fullName>
    </submittedName>
</protein>
<dbReference type="AlphaFoldDB" id="A0A7G9Z2W6"/>
<name>A0A7G9Z2W6_9EURY</name>
<organism evidence="1">
    <name type="scientific">Candidatus Methanophaga sp. ANME-1 ERB7</name>
    <dbReference type="NCBI Taxonomy" id="2759913"/>
    <lineage>
        <taxon>Archaea</taxon>
        <taxon>Methanobacteriati</taxon>
        <taxon>Methanobacteriota</taxon>
        <taxon>Stenosarchaea group</taxon>
        <taxon>Methanomicrobia</taxon>
        <taxon>Candidatus Methanophagales</taxon>
        <taxon>Candidatus Methanophagaceae</taxon>
        <taxon>Candidatus Methanophaga</taxon>
    </lineage>
</organism>